<feature type="transmembrane region" description="Helical" evidence="7">
    <location>
        <begin position="87"/>
        <end position="109"/>
    </location>
</feature>
<keyword evidence="3" id="KW-0813">Transport</keyword>
<evidence type="ECO:0000256" key="3">
    <source>
        <dbReference type="ARBA" id="ARBA00022448"/>
    </source>
</evidence>
<dbReference type="OrthoDB" id="9793589at2"/>
<keyword evidence="10" id="KW-1185">Reference proteome</keyword>
<dbReference type="GO" id="GO:0015297">
    <property type="term" value="F:antiporter activity"/>
    <property type="evidence" value="ECO:0007669"/>
    <property type="project" value="InterPro"/>
</dbReference>
<dbReference type="GO" id="GO:1902600">
    <property type="term" value="P:proton transmembrane transport"/>
    <property type="evidence" value="ECO:0007669"/>
    <property type="project" value="InterPro"/>
</dbReference>
<dbReference type="RefSeq" id="WP_068629973.1">
    <property type="nucleotide sequence ID" value="NZ_LSZQ01000041.1"/>
</dbReference>
<keyword evidence="5 7" id="KW-1133">Transmembrane helix</keyword>
<feature type="transmembrane region" description="Helical" evidence="7">
    <location>
        <begin position="228"/>
        <end position="245"/>
    </location>
</feature>
<feature type="transmembrane region" description="Helical" evidence="7">
    <location>
        <begin position="148"/>
        <end position="174"/>
    </location>
</feature>
<evidence type="ECO:0000313" key="10">
    <source>
        <dbReference type="Proteomes" id="UP000070058"/>
    </source>
</evidence>
<evidence type="ECO:0000256" key="5">
    <source>
        <dbReference type="ARBA" id="ARBA00022989"/>
    </source>
</evidence>
<reference evidence="10" key="1">
    <citation type="submission" date="2016-02" db="EMBL/GenBank/DDBJ databases">
        <authorList>
            <person name="Sanders J.G."/>
            <person name="Lin J.Y."/>
            <person name="Wertz J.T."/>
            <person name="Russell J.A."/>
            <person name="Moreau C.S."/>
            <person name="Powell S."/>
        </authorList>
    </citation>
    <scope>NUCLEOTIDE SEQUENCE [LARGE SCALE GENOMIC DNA]</scope>
    <source>
        <strain evidence="10">CAG34</strain>
    </source>
</reference>
<keyword evidence="6 7" id="KW-0472">Membrane</keyword>
<evidence type="ECO:0000256" key="7">
    <source>
        <dbReference type="SAM" id="Phobius"/>
    </source>
</evidence>
<evidence type="ECO:0000256" key="6">
    <source>
        <dbReference type="ARBA" id="ARBA00023136"/>
    </source>
</evidence>
<dbReference type="Gene3D" id="1.20.1530.20">
    <property type="match status" value="1"/>
</dbReference>
<dbReference type="SUPFAM" id="SSF51735">
    <property type="entry name" value="NAD(P)-binding Rossmann-fold domains"/>
    <property type="match status" value="1"/>
</dbReference>
<proteinExistence type="inferred from homology"/>
<evidence type="ECO:0000313" key="9">
    <source>
        <dbReference type="EMBL" id="KXU35946.1"/>
    </source>
</evidence>
<keyword evidence="4 7" id="KW-0812">Transmembrane</keyword>
<feature type="transmembrane region" description="Helical" evidence="7">
    <location>
        <begin position="282"/>
        <end position="300"/>
    </location>
</feature>
<feature type="transmembrane region" description="Helical" evidence="7">
    <location>
        <begin position="115"/>
        <end position="136"/>
    </location>
</feature>
<feature type="transmembrane region" description="Helical" evidence="7">
    <location>
        <begin position="306"/>
        <end position="328"/>
    </location>
</feature>
<evidence type="ECO:0000256" key="2">
    <source>
        <dbReference type="ARBA" id="ARBA00005551"/>
    </source>
</evidence>
<dbReference type="InterPro" id="IPR038770">
    <property type="entry name" value="Na+/solute_symporter_sf"/>
</dbReference>
<dbReference type="InterPro" id="IPR003148">
    <property type="entry name" value="RCK_N"/>
</dbReference>
<dbReference type="InterPro" id="IPR006153">
    <property type="entry name" value="Cation/H_exchanger_TM"/>
</dbReference>
<evidence type="ECO:0000256" key="1">
    <source>
        <dbReference type="ARBA" id="ARBA00004141"/>
    </source>
</evidence>
<dbReference type="Pfam" id="PF00999">
    <property type="entry name" value="Na_H_Exchanger"/>
    <property type="match status" value="1"/>
</dbReference>
<feature type="transmembrane region" description="Helical" evidence="7">
    <location>
        <begin position="6"/>
        <end position="23"/>
    </location>
</feature>
<comment type="caution">
    <text evidence="9">The sequence shown here is derived from an EMBL/GenBank/DDBJ whole genome shotgun (WGS) entry which is preliminary data.</text>
</comment>
<dbReference type="PANTHER" id="PTHR42751:SF1">
    <property type="entry name" value="CATION_PROTON ANTIPORTER YBAL-RELATED"/>
    <property type="match status" value="1"/>
</dbReference>
<comment type="subcellular location">
    <subcellularLocation>
        <location evidence="1">Membrane</location>
        <topology evidence="1">Multi-pass membrane protein</topology>
    </subcellularLocation>
</comment>
<dbReference type="Pfam" id="PF02254">
    <property type="entry name" value="TrkA_N"/>
    <property type="match status" value="1"/>
</dbReference>
<comment type="similarity">
    <text evidence="2">Belongs to the monovalent cation:proton antiporter 2 (CPA2) transporter (TC 2.A.37) family.</text>
</comment>
<gene>
    <name evidence="9" type="ORF">AXK11_05345</name>
</gene>
<feature type="transmembrane region" description="Helical" evidence="7">
    <location>
        <begin position="194"/>
        <end position="216"/>
    </location>
</feature>
<dbReference type="Gene3D" id="3.40.50.720">
    <property type="entry name" value="NAD(P)-binding Rossmann-like Domain"/>
    <property type="match status" value="1"/>
</dbReference>
<evidence type="ECO:0000256" key="4">
    <source>
        <dbReference type="ARBA" id="ARBA00022692"/>
    </source>
</evidence>
<name>A0A139SMV9_9BACT</name>
<organism evidence="9 10">
    <name type="scientific">Cephaloticoccus primus</name>
    <dbReference type="NCBI Taxonomy" id="1548207"/>
    <lineage>
        <taxon>Bacteria</taxon>
        <taxon>Pseudomonadati</taxon>
        <taxon>Verrucomicrobiota</taxon>
        <taxon>Opitutia</taxon>
        <taxon>Opitutales</taxon>
        <taxon>Opitutaceae</taxon>
        <taxon>Cephaloticoccus</taxon>
    </lineage>
</organism>
<feature type="transmembrane region" description="Helical" evidence="7">
    <location>
        <begin position="251"/>
        <end position="270"/>
    </location>
</feature>
<dbReference type="GO" id="GO:0016020">
    <property type="term" value="C:membrane"/>
    <property type="evidence" value="ECO:0007669"/>
    <property type="project" value="UniProtKB-SubCell"/>
</dbReference>
<feature type="transmembrane region" description="Helical" evidence="7">
    <location>
        <begin position="58"/>
        <end position="75"/>
    </location>
</feature>
<dbReference type="AlphaFoldDB" id="A0A139SMV9"/>
<feature type="domain" description="RCK N-terminal" evidence="8">
    <location>
        <begin position="429"/>
        <end position="545"/>
    </location>
</feature>
<evidence type="ECO:0000259" key="8">
    <source>
        <dbReference type="PROSITE" id="PS51201"/>
    </source>
</evidence>
<sequence length="588" mass="62904">MHNIDLILTLTGGFVAALTFGYITQRIGISPIIGYLLAGIVVSPHTPGFNADPELAEQLAEIGVILLMFGVGLQFHFKELLAVKRIAVPGAIVQSLTATALSAVILHWLGWGWPAGIVFGLAVSVASTVVLIRVLADNGDLHTVTGHISVGWLVMEDLFTIFVLVLLPAIFGAAATGGELALGLGEVSKATGWATLKIGALVAFTFIVGGWVIPRLLTAIAKTGSRELFTLAVLAIALGIAVGSAKVFGVSMALGAFLAGMVVGRSDFSLRAATEALPMRDAFAVLFFVSVGMLFDWSSLLENPLLVIATMVVILIGKPAAALAIVILMRYPLRVALSVSIVLAQIGEFSFILATMSRQLNIIPESATNTLVASAILSITLNPLTYRLIPRIERGTERLFPWFVRWVNRRASGGLAGEAAAAHPVNSDKQRAIVVGYGPVGQIVARLLRENEFDLTIVELNVDTVQRLKAEGVPVVYGDATRIDTLMQAGVPDAKALVLSASSIKDGREVVRQVRELNPDIRILARTAYLRELEALRDVGADGIFSGEGEVALAITEHILRDFGATPEQIDRERERVHRELFPAQKTK</sequence>
<dbReference type="PROSITE" id="PS51201">
    <property type="entry name" value="RCK_N"/>
    <property type="match status" value="1"/>
</dbReference>
<feature type="transmembrane region" description="Helical" evidence="7">
    <location>
        <begin position="335"/>
        <end position="356"/>
    </location>
</feature>
<dbReference type="InterPro" id="IPR036291">
    <property type="entry name" value="NAD(P)-bd_dom_sf"/>
</dbReference>
<protein>
    <submittedName>
        <fullName evidence="9">Sodium:proton exchanger</fullName>
    </submittedName>
</protein>
<dbReference type="Proteomes" id="UP000070058">
    <property type="component" value="Unassembled WGS sequence"/>
</dbReference>
<dbReference type="STRING" id="1548207.AXK11_05345"/>
<dbReference type="EMBL" id="LSZQ01000041">
    <property type="protein sequence ID" value="KXU35946.1"/>
    <property type="molecule type" value="Genomic_DNA"/>
</dbReference>
<dbReference type="PANTHER" id="PTHR42751">
    <property type="entry name" value="SODIUM/HYDROGEN EXCHANGER FAMILY/TRKA DOMAIN PROTEIN"/>
    <property type="match status" value="1"/>
</dbReference>
<accession>A0A139SMV9</accession>
<dbReference type="GO" id="GO:0006813">
    <property type="term" value="P:potassium ion transport"/>
    <property type="evidence" value="ECO:0007669"/>
    <property type="project" value="InterPro"/>
</dbReference>